<evidence type="ECO:0000259" key="2">
    <source>
        <dbReference type="PROSITE" id="PS50222"/>
    </source>
</evidence>
<gene>
    <name evidence="3" type="ORF">AV274_2743</name>
</gene>
<feature type="domain" description="EF-hand" evidence="2">
    <location>
        <begin position="28"/>
        <end position="63"/>
    </location>
</feature>
<name>A0A196SEV3_BLAHN</name>
<protein>
    <recommendedName>
        <fullName evidence="2">EF-hand domain-containing protein</fullName>
    </recommendedName>
</protein>
<evidence type="ECO:0000313" key="4">
    <source>
        <dbReference type="Proteomes" id="UP000078348"/>
    </source>
</evidence>
<dbReference type="GO" id="GO:0005509">
    <property type="term" value="F:calcium ion binding"/>
    <property type="evidence" value="ECO:0007669"/>
    <property type="project" value="InterPro"/>
</dbReference>
<dbReference type="EMBL" id="LXWW01000133">
    <property type="protein sequence ID" value="OAO15533.1"/>
    <property type="molecule type" value="Genomic_DNA"/>
</dbReference>
<feature type="region of interest" description="Disordered" evidence="1">
    <location>
        <begin position="451"/>
        <end position="516"/>
    </location>
</feature>
<dbReference type="InterPro" id="IPR002048">
    <property type="entry name" value="EF_hand_dom"/>
</dbReference>
<dbReference type="Proteomes" id="UP000078348">
    <property type="component" value="Unassembled WGS sequence"/>
</dbReference>
<evidence type="ECO:0000256" key="1">
    <source>
        <dbReference type="SAM" id="MobiDB-lite"/>
    </source>
</evidence>
<evidence type="ECO:0000313" key="3">
    <source>
        <dbReference type="EMBL" id="OAO15533.1"/>
    </source>
</evidence>
<dbReference type="PROSITE" id="PS50222">
    <property type="entry name" value="EF_HAND_2"/>
    <property type="match status" value="1"/>
</dbReference>
<proteinExistence type="predicted"/>
<reference evidence="3 4" key="1">
    <citation type="submission" date="2016-05" db="EMBL/GenBank/DDBJ databases">
        <title>Nuclear genome of Blastocystis sp. subtype 1 NandII.</title>
        <authorList>
            <person name="Gentekaki E."/>
            <person name="Curtis B."/>
            <person name="Stairs C."/>
            <person name="Eme L."/>
            <person name="Herman E."/>
            <person name="Klimes V."/>
            <person name="Arias M.C."/>
            <person name="Elias M."/>
            <person name="Hilliou F."/>
            <person name="Klute M."/>
            <person name="Malik S.-B."/>
            <person name="Pightling A."/>
            <person name="Rachubinski R."/>
            <person name="Salas D."/>
            <person name="Schlacht A."/>
            <person name="Suga H."/>
            <person name="Archibald J."/>
            <person name="Ball S.G."/>
            <person name="Clark G."/>
            <person name="Dacks J."/>
            <person name="Van Der Giezen M."/>
            <person name="Tsaousis A."/>
            <person name="Roger A."/>
        </authorList>
    </citation>
    <scope>NUCLEOTIDE SEQUENCE [LARGE SCALE GENOMIC DNA]</scope>
    <source>
        <strain evidence="4">ATCC 50177 / NandII</strain>
    </source>
</reference>
<keyword evidence="4" id="KW-1185">Reference proteome</keyword>
<feature type="compositionally biased region" description="Basic and acidic residues" evidence="1">
    <location>
        <begin position="451"/>
        <end position="463"/>
    </location>
</feature>
<sequence>MELLSVESVEGLTAKSLYEAFVKLVEIPFNERLVRLFQFVDSNADAMITYQEVVRLFSLLFWQESCCFVTGELCSSQGAYFIQQGQSISTRFIADFLIHDQCSFDSVLFWVMNRGNSIFTPSYYSCRSEALLQATRAPSQQVCGVEASQSIEADMEFVYFVSSLYRNMVATHTPCRSFIDCVSGYVNEENEVSDEDLASVVKSFFGVKEGEADSEFLSNLHDLCELTATLFHANEEDQGVSVNALVTLFLVLEFLTTLRCETTAASLALFFADIDNPSLIPLSAIRSFFLTVIQIMTGVCLVRKDAGISITLLLNQKTRSTQQQVADDIVQRFVAFASLAHVTDESLKTQLQQELNGGDGVHAAVFSVVIQYLLLVFVQQWNYSQMIFMLTQLLASPRLDTFLRPSTTVDRIGLLKEAPVTLLLEEEEDAPLSNDDVAVLLGRSYALPEKGGEEVKRDVKEEAKEEEEVKDVKEEEKEREVKEEKEKKEEKEDVKEKEKQKEEQKAEIANNKPEAAAPITHTASVMETGVAAQPAHNHINIFSDDSSIGIYLRYLTRKWSARLHLQQLTTPTLLHLFADFDHYSGDEDNMFLSEFLELFSALHKADCIPKAAVKFFFHLTHASPYCINRYELLCALSLLCCDIHVGSNAERLWDVLQRVSGLTDGIRSFTVFVRAVISLINMMTPQLILHFQQDAEILYVSLSESLLASYAASTPSYAAYPIIRRDAFFAWARDAFCIDRLMRYGCSLLNGHVNTLQYRLGIAWTSFRDIVAAVDSIDEGDGTFSCAAFVKMMNDDFPLPPFSDQHTQRGELFSWLVSLLAEGGRMKKVEVEAAFCVILNQSRDELWSELLQLVATQENKVEKETVRTILNSLIKMSLFVEIGVFNASLMKCFAPVLDCICSDLPSLCPIATVREVLYSNLELVLPSSYQPRLADCPVLLATAVLNLRVLAGLANTLFTHLHSMLASFAPTLTKGDYVRFIEMMAASKPLAPQLVYDVYVRLYRCAEALMPQKGGISRDSLLLLLSAFYPKNTAMAGLLFSHLTDQTLLPYSQLVLYLKHVYTALNEFFDCFDMSLVCIEQVAMNVADACFRQFSLARSDALSQEQFVQWMRAGGACVVTKDATALTHYQPLVHKNVVVTFDMLVAPLPAGMNDPKTMYTLPKNDDPRLQICVDQLAAFAAEMNFSICDEVLIDAIKSQCDPHGDVARSSFIAAIAMILLKRYNIEVNESKELLLEKSVRLSADGQDSVSIRKGLGSLFDCLDYHHTHFVSASLLVGSLGLLSSGSIDSRLRFLITEGCEPVGDMVYVSSLRPVVLTLFLVMDMLMPSVASYLKTTPLCSTQRVLKALGEDTEDGLMEIDEVVSLLHEELIAMSATLREVTSQDKAESCSLHSVLQHFTIPLKDANTLLAALLLAPCASDRAPQFLTEQEVAETQWTEGLLHRTLNRVLLRDELRRLFSLLDLSMTFKAREGFETMLMEVVGKDDEIRYEHLVYALLPFILLPVNSVSVVSKCYYDIIARLNGVKELSFLMLKEAILVMVRVWLWTIGKPTLLSVAQVDGLLKELVEVDDEEKEMVMCVSFVGSCVLQASEPSSLSMQRFLAILLKPAAYSVKRIWEGEMPSVV</sequence>
<organism evidence="3 4">
    <name type="scientific">Blastocystis sp. subtype 1 (strain ATCC 50177 / NandII)</name>
    <dbReference type="NCBI Taxonomy" id="478820"/>
    <lineage>
        <taxon>Eukaryota</taxon>
        <taxon>Sar</taxon>
        <taxon>Stramenopiles</taxon>
        <taxon>Bigyra</taxon>
        <taxon>Opalozoa</taxon>
        <taxon>Opalinata</taxon>
        <taxon>Blastocystidae</taxon>
        <taxon>Blastocystis</taxon>
    </lineage>
</organism>
<feature type="compositionally biased region" description="Basic and acidic residues" evidence="1">
    <location>
        <begin position="470"/>
        <end position="506"/>
    </location>
</feature>
<comment type="caution">
    <text evidence="3">The sequence shown here is derived from an EMBL/GenBank/DDBJ whole genome shotgun (WGS) entry which is preliminary data.</text>
</comment>
<accession>A0A196SEV3</accession>
<dbReference type="OrthoDB" id="10555791at2759"/>